<evidence type="ECO:0000313" key="6">
    <source>
        <dbReference type="EMBL" id="QNI30105.1"/>
    </source>
</evidence>
<evidence type="ECO:0000256" key="3">
    <source>
        <dbReference type="ARBA" id="ARBA00022801"/>
    </source>
</evidence>
<accession>A0A7G8BC35</accession>
<gene>
    <name evidence="5 6" type="primary">def</name>
    <name evidence="6" type="ORF">H7849_12935</name>
</gene>
<keyword evidence="3 5" id="KW-0378">Hydrolase</keyword>
<dbReference type="PANTHER" id="PTHR10458">
    <property type="entry name" value="PEPTIDE DEFORMYLASE"/>
    <property type="match status" value="1"/>
</dbReference>
<dbReference type="NCBIfam" id="TIGR00079">
    <property type="entry name" value="pept_deformyl"/>
    <property type="match status" value="1"/>
</dbReference>
<evidence type="ECO:0000256" key="5">
    <source>
        <dbReference type="HAMAP-Rule" id="MF_00163"/>
    </source>
</evidence>
<evidence type="ECO:0000313" key="7">
    <source>
        <dbReference type="Proteomes" id="UP000515312"/>
    </source>
</evidence>
<dbReference type="NCBIfam" id="NF001159">
    <property type="entry name" value="PRK00150.1-3"/>
    <property type="match status" value="1"/>
</dbReference>
<dbReference type="AlphaFoldDB" id="A0A7G8BC35"/>
<evidence type="ECO:0000256" key="2">
    <source>
        <dbReference type="ARBA" id="ARBA00022723"/>
    </source>
</evidence>
<comment type="catalytic activity">
    <reaction evidence="5">
        <text>N-terminal N-formyl-L-methionyl-[peptide] + H2O = N-terminal L-methionyl-[peptide] + formate</text>
        <dbReference type="Rhea" id="RHEA:24420"/>
        <dbReference type="Rhea" id="RHEA-COMP:10639"/>
        <dbReference type="Rhea" id="RHEA-COMP:10640"/>
        <dbReference type="ChEBI" id="CHEBI:15377"/>
        <dbReference type="ChEBI" id="CHEBI:15740"/>
        <dbReference type="ChEBI" id="CHEBI:49298"/>
        <dbReference type="ChEBI" id="CHEBI:64731"/>
        <dbReference type="EC" id="3.5.1.88"/>
    </reaction>
</comment>
<comment type="cofactor">
    <cofactor evidence="5">
        <name>Fe(2+)</name>
        <dbReference type="ChEBI" id="CHEBI:29033"/>
    </cofactor>
    <text evidence="5">Binds 1 Fe(2+) ion.</text>
</comment>
<dbReference type="GO" id="GO:0006412">
    <property type="term" value="P:translation"/>
    <property type="evidence" value="ECO:0007669"/>
    <property type="project" value="UniProtKB-UniRule"/>
</dbReference>
<evidence type="ECO:0000256" key="4">
    <source>
        <dbReference type="ARBA" id="ARBA00022917"/>
    </source>
</evidence>
<keyword evidence="5" id="KW-0408">Iron</keyword>
<comment type="similarity">
    <text evidence="1 5">Belongs to the polypeptide deformylase family.</text>
</comment>
<dbReference type="PRINTS" id="PR01576">
    <property type="entry name" value="PDEFORMYLASE"/>
</dbReference>
<dbReference type="GO" id="GO:0046872">
    <property type="term" value="F:metal ion binding"/>
    <property type="evidence" value="ECO:0007669"/>
    <property type="project" value="UniProtKB-KW"/>
</dbReference>
<dbReference type="EMBL" id="CP060394">
    <property type="protein sequence ID" value="QNI30105.1"/>
    <property type="molecule type" value="Genomic_DNA"/>
</dbReference>
<dbReference type="KEGG" id="adin:H7849_12935"/>
<protein>
    <recommendedName>
        <fullName evidence="5">Peptide deformylase</fullName>
        <shortName evidence="5">PDF</shortName>
        <ecNumber evidence="5">3.5.1.88</ecNumber>
    </recommendedName>
    <alternativeName>
        <fullName evidence="5">Polypeptide deformylase</fullName>
    </alternativeName>
</protein>
<keyword evidence="4 5" id="KW-0648">Protein biosynthesis</keyword>
<dbReference type="FunFam" id="3.90.45.10:FF:000003">
    <property type="entry name" value="Peptide deformylase"/>
    <property type="match status" value="1"/>
</dbReference>
<dbReference type="InterPro" id="IPR023635">
    <property type="entry name" value="Peptide_deformylase"/>
</dbReference>
<name>A0A7G8BC35_9BACT</name>
<dbReference type="GO" id="GO:0042586">
    <property type="term" value="F:peptide deformylase activity"/>
    <property type="evidence" value="ECO:0007669"/>
    <property type="project" value="UniProtKB-UniRule"/>
</dbReference>
<dbReference type="HAMAP" id="MF_00163">
    <property type="entry name" value="Pep_deformylase"/>
    <property type="match status" value="1"/>
</dbReference>
<feature type="binding site" evidence="5">
    <location>
        <position position="110"/>
    </location>
    <ligand>
        <name>Fe cation</name>
        <dbReference type="ChEBI" id="CHEBI:24875"/>
    </ligand>
</feature>
<proteinExistence type="inferred from homology"/>
<keyword evidence="2 5" id="KW-0479">Metal-binding</keyword>
<dbReference type="Pfam" id="PF01327">
    <property type="entry name" value="Pep_deformylase"/>
    <property type="match status" value="1"/>
</dbReference>
<dbReference type="Proteomes" id="UP000515312">
    <property type="component" value="Chromosome"/>
</dbReference>
<sequence>MILKIVSVGDPVLRKQARPLKSDEIRSSQIQDLIAYMRDTMHDAPGVGLAAPQIGQLLQLAVIEDKSDYHKNLSQSDLKDRDRKPVPFHVIINPQIELLTPSNIAFHEGCLSLPGFMAVVPRASRIRVICLDEHGQSRTIEATGWYARILQHEIDHLNGRVYIDRMQSETFSTLDNYQKNLKK</sequence>
<feature type="binding site" evidence="5">
    <location>
        <position position="156"/>
    </location>
    <ligand>
        <name>Fe cation</name>
        <dbReference type="ChEBI" id="CHEBI:24875"/>
    </ligand>
</feature>
<reference evidence="6 7" key="1">
    <citation type="submission" date="2020-08" db="EMBL/GenBank/DDBJ databases">
        <title>Edaphobacter telluris sp. nov. and Acidobacterium dinghuensis sp. nov., two acidobacteria isolated from forest soil.</title>
        <authorList>
            <person name="Fu J."/>
            <person name="Qiu L."/>
        </authorList>
    </citation>
    <scope>NUCLEOTIDE SEQUENCE [LARGE SCALE GENOMIC DNA]</scope>
    <source>
        <strain evidence="6">4Y35</strain>
    </source>
</reference>
<keyword evidence="7" id="KW-1185">Reference proteome</keyword>
<organism evidence="6 7">
    <name type="scientific">Alloacidobacterium dinghuense</name>
    <dbReference type="NCBI Taxonomy" id="2763107"/>
    <lineage>
        <taxon>Bacteria</taxon>
        <taxon>Pseudomonadati</taxon>
        <taxon>Acidobacteriota</taxon>
        <taxon>Terriglobia</taxon>
        <taxon>Terriglobales</taxon>
        <taxon>Acidobacteriaceae</taxon>
        <taxon>Alloacidobacterium</taxon>
    </lineage>
</organism>
<dbReference type="EC" id="3.5.1.88" evidence="5"/>
<dbReference type="InterPro" id="IPR036821">
    <property type="entry name" value="Peptide_deformylase_sf"/>
</dbReference>
<dbReference type="PANTHER" id="PTHR10458:SF2">
    <property type="entry name" value="PEPTIDE DEFORMYLASE, MITOCHONDRIAL"/>
    <property type="match status" value="1"/>
</dbReference>
<dbReference type="SUPFAM" id="SSF56420">
    <property type="entry name" value="Peptide deformylase"/>
    <property type="match status" value="1"/>
</dbReference>
<feature type="binding site" evidence="5">
    <location>
        <position position="152"/>
    </location>
    <ligand>
        <name>Fe cation</name>
        <dbReference type="ChEBI" id="CHEBI:24875"/>
    </ligand>
</feature>
<feature type="active site" evidence="5">
    <location>
        <position position="153"/>
    </location>
</feature>
<comment type="function">
    <text evidence="5">Removes the formyl group from the N-terminal Met of newly synthesized proteins. Requires at least a dipeptide for an efficient rate of reaction. N-terminal L-methionine is a prerequisite for activity but the enzyme has broad specificity at other positions.</text>
</comment>
<dbReference type="RefSeq" id="WP_186739723.1">
    <property type="nucleotide sequence ID" value="NZ_CP060394.1"/>
</dbReference>
<evidence type="ECO:0000256" key="1">
    <source>
        <dbReference type="ARBA" id="ARBA00010759"/>
    </source>
</evidence>
<dbReference type="PIRSF" id="PIRSF004749">
    <property type="entry name" value="Pep_def"/>
    <property type="match status" value="1"/>
</dbReference>
<dbReference type="Gene3D" id="3.90.45.10">
    <property type="entry name" value="Peptide deformylase"/>
    <property type="match status" value="1"/>
</dbReference>
<dbReference type="CDD" id="cd00487">
    <property type="entry name" value="Pep_deformylase"/>
    <property type="match status" value="1"/>
</dbReference>